<dbReference type="PANTHER" id="PTHR11958:SF63">
    <property type="entry name" value="AMINO ACID TRANSPORTER"/>
    <property type="match status" value="1"/>
</dbReference>
<feature type="transmembrane region" description="Helical" evidence="6">
    <location>
        <begin position="203"/>
        <end position="223"/>
    </location>
</feature>
<accession>A0ABM0GQ00</accession>
<evidence type="ECO:0000256" key="4">
    <source>
        <dbReference type="ARBA" id="ARBA00022989"/>
    </source>
</evidence>
<dbReference type="Proteomes" id="UP000694865">
    <property type="component" value="Unplaced"/>
</dbReference>
<feature type="signal peptide" evidence="8">
    <location>
        <begin position="1"/>
        <end position="19"/>
    </location>
</feature>
<feature type="transmembrane region" description="Helical" evidence="6">
    <location>
        <begin position="72"/>
        <end position="94"/>
    </location>
</feature>
<dbReference type="RefSeq" id="XP_002734772.2">
    <property type="nucleotide sequence ID" value="XM_002734726.2"/>
</dbReference>
<dbReference type="SUPFAM" id="SSF118215">
    <property type="entry name" value="Proton glutamate symport protein"/>
    <property type="match status" value="1"/>
</dbReference>
<evidence type="ECO:0000256" key="7">
    <source>
        <dbReference type="SAM" id="MobiDB-lite"/>
    </source>
</evidence>
<evidence type="ECO:0000256" key="3">
    <source>
        <dbReference type="ARBA" id="ARBA00022692"/>
    </source>
</evidence>
<evidence type="ECO:0000313" key="9">
    <source>
        <dbReference type="Proteomes" id="UP000694865"/>
    </source>
</evidence>
<dbReference type="InterPro" id="IPR050746">
    <property type="entry name" value="DAACS"/>
</dbReference>
<feature type="transmembrane region" description="Helical" evidence="6">
    <location>
        <begin position="379"/>
        <end position="400"/>
    </location>
</feature>
<name>A0ABM0GQ00_SACKO</name>
<keyword evidence="5 6" id="KW-0472">Membrane</keyword>
<feature type="transmembrane region" description="Helical" evidence="6">
    <location>
        <begin position="349"/>
        <end position="373"/>
    </location>
</feature>
<comment type="similarity">
    <text evidence="6">Belongs to the dicarboxylate/amino acid:cation symporter (DAACS) (TC 2.A.23) family.</text>
</comment>
<feature type="compositionally biased region" description="Polar residues" evidence="7">
    <location>
        <begin position="156"/>
        <end position="166"/>
    </location>
</feature>
<protein>
    <recommendedName>
        <fullName evidence="6">Amino acid transporter</fullName>
    </recommendedName>
</protein>
<evidence type="ECO:0000256" key="5">
    <source>
        <dbReference type="ARBA" id="ARBA00023136"/>
    </source>
</evidence>
<evidence type="ECO:0000256" key="8">
    <source>
        <dbReference type="SAM" id="SignalP"/>
    </source>
</evidence>
<comment type="subcellular location">
    <subcellularLocation>
        <location evidence="1 6">Membrane</location>
        <topology evidence="1 6">Multi-pass membrane protein</topology>
    </subcellularLocation>
</comment>
<dbReference type="Pfam" id="PF00375">
    <property type="entry name" value="SDF"/>
    <property type="match status" value="1"/>
</dbReference>
<feature type="transmembrane region" description="Helical" evidence="6">
    <location>
        <begin position="274"/>
        <end position="300"/>
    </location>
</feature>
<evidence type="ECO:0000256" key="1">
    <source>
        <dbReference type="ARBA" id="ARBA00004141"/>
    </source>
</evidence>
<dbReference type="InterPro" id="IPR001991">
    <property type="entry name" value="Na-dicarboxylate_symporter"/>
</dbReference>
<feature type="region of interest" description="Disordered" evidence="7">
    <location>
        <begin position="156"/>
        <end position="186"/>
    </location>
</feature>
<proteinExistence type="inferred from homology"/>
<dbReference type="GeneID" id="100371672"/>
<evidence type="ECO:0000313" key="10">
    <source>
        <dbReference type="RefSeq" id="XP_002734772.2"/>
    </source>
</evidence>
<feature type="region of interest" description="Disordered" evidence="7">
    <location>
        <begin position="479"/>
        <end position="498"/>
    </location>
</feature>
<feature type="chain" id="PRO_5046647033" description="Amino acid transporter" evidence="8">
    <location>
        <begin position="20"/>
        <end position="498"/>
    </location>
</feature>
<keyword evidence="3 6" id="KW-0812">Transmembrane</keyword>
<evidence type="ECO:0000256" key="2">
    <source>
        <dbReference type="ARBA" id="ARBA00022448"/>
    </source>
</evidence>
<dbReference type="PANTHER" id="PTHR11958">
    <property type="entry name" value="SODIUM/DICARBOXYLATE SYMPORTER-RELATED"/>
    <property type="match status" value="1"/>
</dbReference>
<evidence type="ECO:0000256" key="6">
    <source>
        <dbReference type="RuleBase" id="RU361216"/>
    </source>
</evidence>
<feature type="transmembrane region" description="Helical" evidence="6">
    <location>
        <begin position="38"/>
        <end position="60"/>
    </location>
</feature>
<sequence>MLTLVGVLVGFILIPIIKPLNPSDDVVMWIGLPGELFMRGLYCMVIPVLTASVITATASVDPKTNGKMSGYSIVYMVTMVFFGVVVGTVLTISIKPGRIAIGNDDDDFTAAHYETQDVIADLLRNLIPDNLVKACIKTVYTDYVFEEIPTDNQTNMTGNSTYSVELTTTSDGGNSTTSTSSPASQPEFRVESKSLAYGDGTNLLGLLVFSAVFGITMCFERALTLPMYNFMVALRLISIRILSAYIWLLPIGTASLICKSMLKVDNIIAVWKSLGLFSADVIVGLGIHGLITLPLTYFIVTRKNPYLYMLRSLRAIVMASITKTNTANMPEIFQCCIVNNKVNKKVVNYVVSMMVAMKSDGSAVFIISGSLYLAQTSGMALNAGHIITMAIVAWVMGLCLPAVPSASLVSIVTVCSSVGVPTDNIGLLVSMEWLLDALRTSVNCISHCQAAGLVESLLGDDVTNEPIKNEEDVTNKNKTIKNGANDQTHSNEELSTFI</sequence>
<dbReference type="InterPro" id="IPR036458">
    <property type="entry name" value="Na:dicarbo_symporter_sf"/>
</dbReference>
<feature type="transmembrane region" description="Helical" evidence="6">
    <location>
        <begin position="244"/>
        <end position="262"/>
    </location>
</feature>
<gene>
    <name evidence="10" type="primary">LOC100371672</name>
</gene>
<keyword evidence="9" id="KW-1185">Reference proteome</keyword>
<dbReference type="Gene3D" id="1.10.3860.10">
    <property type="entry name" value="Sodium:dicarboxylate symporter"/>
    <property type="match status" value="1"/>
</dbReference>
<dbReference type="PRINTS" id="PR00173">
    <property type="entry name" value="EDTRNSPORT"/>
</dbReference>
<keyword evidence="8" id="KW-0732">Signal</keyword>
<organism evidence="9 10">
    <name type="scientific">Saccoglossus kowalevskii</name>
    <name type="common">Acorn worm</name>
    <dbReference type="NCBI Taxonomy" id="10224"/>
    <lineage>
        <taxon>Eukaryota</taxon>
        <taxon>Metazoa</taxon>
        <taxon>Hemichordata</taxon>
        <taxon>Enteropneusta</taxon>
        <taxon>Harrimaniidae</taxon>
        <taxon>Saccoglossus</taxon>
    </lineage>
</organism>
<keyword evidence="2 6" id="KW-0813">Transport</keyword>
<reference evidence="10" key="1">
    <citation type="submission" date="2025-08" db="UniProtKB">
        <authorList>
            <consortium name="RefSeq"/>
        </authorList>
    </citation>
    <scope>IDENTIFICATION</scope>
    <source>
        <tissue evidence="10">Testes</tissue>
    </source>
</reference>
<feature type="compositionally biased region" description="Low complexity" evidence="7">
    <location>
        <begin position="167"/>
        <end position="184"/>
    </location>
</feature>
<keyword evidence="4 6" id="KW-1133">Transmembrane helix</keyword>
<keyword evidence="6" id="KW-0769">Symport</keyword>